<comment type="similarity">
    <text evidence="1">Belongs to the peptidase C56 family.</text>
</comment>
<dbReference type="AlphaFoldDB" id="A0AAU7LLB1"/>
<reference evidence="3" key="1">
    <citation type="submission" date="2024-05" db="EMBL/GenBank/DDBJ databases">
        <authorList>
            <person name="Bunk B."/>
            <person name="Swiderski J."/>
            <person name="Sproer C."/>
            <person name="Thiel V."/>
        </authorList>
    </citation>
    <scope>NUCLEOTIDE SEQUENCE</scope>
    <source>
        <strain evidence="3">DSM 17735</strain>
    </source>
</reference>
<evidence type="ECO:0000313" key="3">
    <source>
        <dbReference type="EMBL" id="XBP68407.1"/>
    </source>
</evidence>
<dbReference type="PROSITE" id="PS51276">
    <property type="entry name" value="PEPTIDASE_C56_PFPI"/>
    <property type="match status" value="1"/>
</dbReference>
<name>A0AAU7LLB1_9BURK</name>
<organism evidence="3">
    <name type="scientific">Polaromonas hydrogenivorans</name>
    <dbReference type="NCBI Taxonomy" id="335476"/>
    <lineage>
        <taxon>Bacteria</taxon>
        <taxon>Pseudomonadati</taxon>
        <taxon>Pseudomonadota</taxon>
        <taxon>Betaproteobacteria</taxon>
        <taxon>Burkholderiales</taxon>
        <taxon>Comamonadaceae</taxon>
        <taxon>Polaromonas</taxon>
    </lineage>
</organism>
<evidence type="ECO:0000259" key="2">
    <source>
        <dbReference type="Pfam" id="PF01965"/>
    </source>
</evidence>
<dbReference type="Pfam" id="PF01965">
    <property type="entry name" value="DJ-1_PfpI"/>
    <property type="match status" value="1"/>
</dbReference>
<sequence>MSNPPQHQLGGLNIAILVTDGFEQEELTGPQAALEESGVMIRLLSDRTGQVQGVRHDQPGDSFDVDATFDKVTADEFDAVLLPGGAVNASRIRNNADAQELVRQMDQQGKPLAVICHAPWLLVSAGLVKGRKMTSAPELQKDLEQAGAQWVDEKVVVDRNWVSSRKPADIPAFNAAFKGILAQRTRQNIKGTSDDTPASAGEGG</sequence>
<evidence type="ECO:0000256" key="1">
    <source>
        <dbReference type="ARBA" id="ARBA00008542"/>
    </source>
</evidence>
<dbReference type="InterPro" id="IPR006286">
    <property type="entry name" value="C56_PfpI-like"/>
</dbReference>
<gene>
    <name evidence="3" type="ORF">ABLV49_10725</name>
</gene>
<proteinExistence type="inferred from homology"/>
<dbReference type="PANTHER" id="PTHR42733">
    <property type="entry name" value="DJ-1 PROTEIN"/>
    <property type="match status" value="1"/>
</dbReference>
<dbReference type="SUPFAM" id="SSF52317">
    <property type="entry name" value="Class I glutamine amidotransferase-like"/>
    <property type="match status" value="1"/>
</dbReference>
<dbReference type="EMBL" id="CP157675">
    <property type="protein sequence ID" value="XBP68407.1"/>
    <property type="molecule type" value="Genomic_DNA"/>
</dbReference>
<dbReference type="InterPro" id="IPR002818">
    <property type="entry name" value="DJ-1/PfpI"/>
</dbReference>
<keyword evidence="3" id="KW-0315">Glutamine amidotransferase</keyword>
<feature type="domain" description="DJ-1/PfpI" evidence="2">
    <location>
        <begin position="14"/>
        <end position="176"/>
    </location>
</feature>
<protein>
    <submittedName>
        <fullName evidence="3">Type 1 glutamine amidotransferase domain-containing protein</fullName>
    </submittedName>
</protein>
<dbReference type="Gene3D" id="3.40.50.880">
    <property type="match status" value="1"/>
</dbReference>
<dbReference type="CDD" id="cd03134">
    <property type="entry name" value="GATase1_PfpI_like"/>
    <property type="match status" value="1"/>
</dbReference>
<dbReference type="RefSeq" id="WP_349276406.1">
    <property type="nucleotide sequence ID" value="NZ_CBCSCU010000029.1"/>
</dbReference>
<dbReference type="PANTHER" id="PTHR42733:SF12">
    <property type="entry name" value="PROTEINASE"/>
    <property type="match status" value="1"/>
</dbReference>
<dbReference type="NCBIfam" id="TIGR01382">
    <property type="entry name" value="PfpI"/>
    <property type="match status" value="1"/>
</dbReference>
<accession>A0AAU7LLB1</accession>
<dbReference type="InterPro" id="IPR029062">
    <property type="entry name" value="Class_I_gatase-like"/>
</dbReference>